<name>A0ABQ6DBE2_9HYPH</name>
<feature type="chain" id="PRO_5047205603" description="Alpha/beta hydrolase" evidence="1">
    <location>
        <begin position="43"/>
        <end position="419"/>
    </location>
</feature>
<accession>A0ABQ6DBE2</accession>
<organism evidence="2 3">
    <name type="scientific">Methylobacterium brachythecii</name>
    <dbReference type="NCBI Taxonomy" id="1176177"/>
    <lineage>
        <taxon>Bacteria</taxon>
        <taxon>Pseudomonadati</taxon>
        <taxon>Pseudomonadota</taxon>
        <taxon>Alphaproteobacteria</taxon>
        <taxon>Hyphomicrobiales</taxon>
        <taxon>Methylobacteriaceae</taxon>
        <taxon>Methylobacterium</taxon>
    </lineage>
</organism>
<protein>
    <recommendedName>
        <fullName evidence="4">Alpha/beta hydrolase</fullName>
    </recommendedName>
</protein>
<evidence type="ECO:0008006" key="4">
    <source>
        <dbReference type="Google" id="ProtNLM"/>
    </source>
</evidence>
<feature type="signal peptide" evidence="1">
    <location>
        <begin position="1"/>
        <end position="42"/>
    </location>
</feature>
<dbReference type="EMBL" id="BSPG01000066">
    <property type="protein sequence ID" value="GLS46991.1"/>
    <property type="molecule type" value="Genomic_DNA"/>
</dbReference>
<dbReference type="Proteomes" id="UP001156881">
    <property type="component" value="Unassembled WGS sequence"/>
</dbReference>
<sequence>MQGAPNSAENRNGRIPMSLPFSLRPATLSLLVALGVSAPAMAAPPPTQPLEGPGGVGDKGATVVKRAVGTASASTYAFYKSGPAPAEGRPVAVLLHAWGATNPRAYGGWIDHLARNGWLVLFPRFQELNKSRPADATEKAGGLVKAALDALAADTDARPDPKRLALIGHLAGAPLAANLAAEAQAKGLPAPRLVYVIMPGGIAHDAKSRGIPLVDLAGIAGDTLLVAVSGDKDARAADLGAKRILREASAVAAERKLIVRALSDDHGFPAMTATLSSPAGIDAAYDGTAITVAPDPKDAKPAPFKWSADVTLTGEQATLVQQINNARADALDYLAYWRTFDMAATAAFAGKDANKLKADSSFSDMGRWADGWPVKRLGVEVPKLAPPAPVAAPTAAAAAAAAAKGASGKPRQPRAADRR</sequence>
<dbReference type="Gene3D" id="3.40.50.1820">
    <property type="entry name" value="alpha/beta hydrolase"/>
    <property type="match status" value="1"/>
</dbReference>
<dbReference type="InterPro" id="IPR029058">
    <property type="entry name" value="AB_hydrolase_fold"/>
</dbReference>
<dbReference type="SUPFAM" id="SSF53474">
    <property type="entry name" value="alpha/beta-Hydrolases"/>
    <property type="match status" value="1"/>
</dbReference>
<keyword evidence="3" id="KW-1185">Reference proteome</keyword>
<reference evidence="3" key="1">
    <citation type="journal article" date="2019" name="Int. J. Syst. Evol. Microbiol.">
        <title>The Global Catalogue of Microorganisms (GCM) 10K type strain sequencing project: providing services to taxonomists for standard genome sequencing and annotation.</title>
        <authorList>
            <consortium name="The Broad Institute Genomics Platform"/>
            <consortium name="The Broad Institute Genome Sequencing Center for Infectious Disease"/>
            <person name="Wu L."/>
            <person name="Ma J."/>
        </authorList>
    </citation>
    <scope>NUCLEOTIDE SEQUENCE [LARGE SCALE GENOMIC DNA]</scope>
    <source>
        <strain evidence="3">NBRC 107710</strain>
    </source>
</reference>
<proteinExistence type="predicted"/>
<gene>
    <name evidence="2" type="ORF">GCM10007884_49910</name>
</gene>
<evidence type="ECO:0000256" key="1">
    <source>
        <dbReference type="SAM" id="SignalP"/>
    </source>
</evidence>
<keyword evidence="1" id="KW-0732">Signal</keyword>
<comment type="caution">
    <text evidence="2">The sequence shown here is derived from an EMBL/GenBank/DDBJ whole genome shotgun (WGS) entry which is preliminary data.</text>
</comment>
<evidence type="ECO:0000313" key="2">
    <source>
        <dbReference type="EMBL" id="GLS46991.1"/>
    </source>
</evidence>
<evidence type="ECO:0000313" key="3">
    <source>
        <dbReference type="Proteomes" id="UP001156881"/>
    </source>
</evidence>